<dbReference type="HOGENOM" id="CLU_957699_0_0_1"/>
<feature type="region of interest" description="Disordered" evidence="1">
    <location>
        <begin position="61"/>
        <end position="82"/>
    </location>
</feature>
<dbReference type="Proteomes" id="UP000006038">
    <property type="component" value="Chromosome 1"/>
</dbReference>
<feature type="transmembrane region" description="Helical" evidence="2">
    <location>
        <begin position="255"/>
        <end position="275"/>
    </location>
</feature>
<evidence type="ECO:0000313" key="4">
    <source>
        <dbReference type="Proteomes" id="UP000006038"/>
    </source>
</evidence>
<feature type="region of interest" description="Disordered" evidence="1">
    <location>
        <begin position="95"/>
        <end position="114"/>
    </location>
</feature>
<evidence type="ECO:0000313" key="3">
    <source>
        <dbReference type="EnsemblPlants" id="OB01G21490.1"/>
    </source>
</evidence>
<organism evidence="3">
    <name type="scientific">Oryza brachyantha</name>
    <name type="common">malo sina</name>
    <dbReference type="NCBI Taxonomy" id="4533"/>
    <lineage>
        <taxon>Eukaryota</taxon>
        <taxon>Viridiplantae</taxon>
        <taxon>Streptophyta</taxon>
        <taxon>Embryophyta</taxon>
        <taxon>Tracheophyta</taxon>
        <taxon>Spermatophyta</taxon>
        <taxon>Magnoliopsida</taxon>
        <taxon>Liliopsida</taxon>
        <taxon>Poales</taxon>
        <taxon>Poaceae</taxon>
        <taxon>BOP clade</taxon>
        <taxon>Oryzoideae</taxon>
        <taxon>Oryzeae</taxon>
        <taxon>Oryzinae</taxon>
        <taxon>Oryza</taxon>
    </lineage>
</organism>
<keyword evidence="4" id="KW-1185">Reference proteome</keyword>
<keyword evidence="2" id="KW-0812">Transmembrane</keyword>
<keyword evidence="2" id="KW-1133">Transmembrane helix</keyword>
<dbReference type="Gramene" id="OB01G21490.1">
    <property type="protein sequence ID" value="OB01G21490.1"/>
    <property type="gene ID" value="OB01G21490"/>
</dbReference>
<proteinExistence type="predicted"/>
<keyword evidence="2" id="KW-0472">Membrane</keyword>
<dbReference type="AlphaFoldDB" id="J3KYU3"/>
<sequence length="291" mass="32534">MAPASLPLDPPPLPSHFLSMLCSVRRQIHSFHSLYPAWICVCLLQSWLRLLVALARPHGHGAASPAPLPRPPLQEPKPRSNGDEVAALIKEDGISRGVTDRGGGQRARGGADQSGLHLGISAPIVRYASSQAADAGSSLPERVMDAYFHVFSRIMHVVITLLIRLVRMTKYECIDHVHYGDNLILALFLNKSSKIICEIDNVGILPYPSFQSGQCKVSVSMSNRNLLDFFQHETTYTFYNSFYLLPWNADQQQHFLVVAFHLWLFPTNLLIILLFQRDKSHGLKGSTLKWS</sequence>
<feature type="compositionally biased region" description="Pro residues" evidence="1">
    <location>
        <begin position="66"/>
        <end position="75"/>
    </location>
</feature>
<evidence type="ECO:0000256" key="1">
    <source>
        <dbReference type="SAM" id="MobiDB-lite"/>
    </source>
</evidence>
<name>J3KYU3_ORYBR</name>
<accession>J3KYU3</accession>
<evidence type="ECO:0000256" key="2">
    <source>
        <dbReference type="SAM" id="Phobius"/>
    </source>
</evidence>
<reference evidence="3" key="2">
    <citation type="submission" date="2013-04" db="UniProtKB">
        <authorList>
            <consortium name="EnsemblPlants"/>
        </authorList>
    </citation>
    <scope>IDENTIFICATION</scope>
</reference>
<protein>
    <submittedName>
        <fullName evidence="3">Uncharacterized protein</fullName>
    </submittedName>
</protein>
<reference evidence="3" key="1">
    <citation type="journal article" date="2013" name="Nat. Commun.">
        <title>Whole-genome sequencing of Oryza brachyantha reveals mechanisms underlying Oryza genome evolution.</title>
        <authorList>
            <person name="Chen J."/>
            <person name="Huang Q."/>
            <person name="Gao D."/>
            <person name="Wang J."/>
            <person name="Lang Y."/>
            <person name="Liu T."/>
            <person name="Li B."/>
            <person name="Bai Z."/>
            <person name="Luis Goicoechea J."/>
            <person name="Liang C."/>
            <person name="Chen C."/>
            <person name="Zhang W."/>
            <person name="Sun S."/>
            <person name="Liao Y."/>
            <person name="Zhang X."/>
            <person name="Yang L."/>
            <person name="Song C."/>
            <person name="Wang M."/>
            <person name="Shi J."/>
            <person name="Liu G."/>
            <person name="Liu J."/>
            <person name="Zhou H."/>
            <person name="Zhou W."/>
            <person name="Yu Q."/>
            <person name="An N."/>
            <person name="Chen Y."/>
            <person name="Cai Q."/>
            <person name="Wang B."/>
            <person name="Liu B."/>
            <person name="Min J."/>
            <person name="Huang Y."/>
            <person name="Wu H."/>
            <person name="Li Z."/>
            <person name="Zhang Y."/>
            <person name="Yin Y."/>
            <person name="Song W."/>
            <person name="Jiang J."/>
            <person name="Jackson S.A."/>
            <person name="Wing R.A."/>
            <person name="Wang J."/>
            <person name="Chen M."/>
        </authorList>
    </citation>
    <scope>NUCLEOTIDE SEQUENCE [LARGE SCALE GENOMIC DNA]</scope>
    <source>
        <strain evidence="3">cv. IRGC 101232</strain>
    </source>
</reference>
<dbReference type="EnsemblPlants" id="OB01G21490.1">
    <property type="protein sequence ID" value="OB01G21490.1"/>
    <property type="gene ID" value="OB01G21490"/>
</dbReference>